<evidence type="ECO:0000259" key="1">
    <source>
        <dbReference type="Pfam" id="PF12417"/>
    </source>
</evidence>
<proteinExistence type="predicted"/>
<comment type="caution">
    <text evidence="2">The sequence shown here is derived from an EMBL/GenBank/DDBJ whole genome shotgun (WGS) entry which is preliminary data.</text>
</comment>
<feature type="domain" description="DUF3669" evidence="1">
    <location>
        <begin position="245"/>
        <end position="299"/>
    </location>
</feature>
<sequence length="327" mass="37537">MTTKQDSHENYIRIGSGFCGTVWARSLDGPVIKREDGGPSRSLANDFVMHKRALDAFVKLSLTKCSSPDYLIQPQVRIPQCYSFLTPQHTWWGENLSHFPPGFSPCNAMSSERIPPFPEDVRVLIVERYCPPEIRNQILLSASNRACLIRPYIGRRRTYGTAMNARSRFRGFSLQNYPLHLDQMVELGIPSTHIERYAAMMGEALATLHWLGEIDGNDVEFVLAPPPRHDSRITAMTNVLGKHNLWMIDFDLCCSMTMDLEGVEQAVNAFRRNDPFYPRPHTDHWIAFRQQYLQTSVDLTYSFHKDEIKSRLGLAQKFIDLLETTKK</sequence>
<dbReference type="PANTHER" id="PTHR40780">
    <property type="entry name" value="DUF3669 DOMAIN-CONTAINING PROTEIN"/>
    <property type="match status" value="1"/>
</dbReference>
<dbReference type="EMBL" id="QQZZ01000160">
    <property type="protein sequence ID" value="RMZ38178.1"/>
    <property type="molecule type" value="Genomic_DNA"/>
</dbReference>
<organism evidence="2 3">
    <name type="scientific">Aspergillus flavus</name>
    <dbReference type="NCBI Taxonomy" id="5059"/>
    <lineage>
        <taxon>Eukaryota</taxon>
        <taxon>Fungi</taxon>
        <taxon>Dikarya</taxon>
        <taxon>Ascomycota</taxon>
        <taxon>Pezizomycotina</taxon>
        <taxon>Eurotiomycetes</taxon>
        <taxon>Eurotiomycetidae</taxon>
        <taxon>Eurotiales</taxon>
        <taxon>Aspergillaceae</taxon>
        <taxon>Aspergillus</taxon>
        <taxon>Aspergillus subgen. Circumdati</taxon>
    </lineage>
</organism>
<dbReference type="InterPro" id="IPR022137">
    <property type="entry name" value="Znf_prot_DUF3669"/>
</dbReference>
<protein>
    <recommendedName>
        <fullName evidence="1">DUF3669 domain-containing protein</fullName>
    </recommendedName>
</protein>
<reference evidence="2 3" key="1">
    <citation type="submission" date="2018-07" db="EMBL/GenBank/DDBJ databases">
        <title>Identification of spontaneous genetic mutation associated with occurrence of a yellow conidial color mutant of Aspergillus flavus.</title>
        <authorList>
            <person name="Chang P.-K."/>
            <person name="Mack B.M."/>
            <person name="Scharfenstein L."/>
            <person name="Gilbert M.K."/>
        </authorList>
    </citation>
    <scope>NUCLEOTIDE SEQUENCE [LARGE SCALE GENOMIC DNA]</scope>
    <source>
        <strain evidence="2 3">CA14</strain>
    </source>
</reference>
<gene>
    <name evidence="2" type="ORF">CA14_007644</name>
</gene>
<evidence type="ECO:0000313" key="2">
    <source>
        <dbReference type="EMBL" id="RMZ38178.1"/>
    </source>
</evidence>
<name>A0AB74BUP5_ASPFL</name>
<dbReference type="Proteomes" id="UP000275480">
    <property type="component" value="Unassembled WGS sequence"/>
</dbReference>
<evidence type="ECO:0000313" key="3">
    <source>
        <dbReference type="Proteomes" id="UP000275480"/>
    </source>
</evidence>
<dbReference type="Pfam" id="PF12417">
    <property type="entry name" value="DUF3669"/>
    <property type="match status" value="1"/>
</dbReference>
<accession>A0AB74BUP5</accession>
<dbReference type="AlphaFoldDB" id="A0AB74BUP5"/>
<dbReference type="PANTHER" id="PTHR40780:SF3">
    <property type="entry name" value="DUF3669 DOMAIN-CONTAINING PROTEIN"/>
    <property type="match status" value="1"/>
</dbReference>